<dbReference type="OrthoDB" id="835336at2"/>
<dbReference type="GO" id="GO:0016740">
    <property type="term" value="F:transferase activity"/>
    <property type="evidence" value="ECO:0007669"/>
    <property type="project" value="UniProtKB-KW"/>
</dbReference>
<evidence type="ECO:0000313" key="1">
    <source>
        <dbReference type="EMBL" id="SMD41891.1"/>
    </source>
</evidence>
<sequence length="286" mass="32983">MQEIKPAKNFKKVAVITMARNDDFFLTRWINYYGKELGEENLYIYLDGEDQPVPKNAGKVNVFHEKRVVEHVVSAEKRRLSFLSNVAKSLLQSYDVIIGVDADEFLVVDPKCSKTLAEYLSAIDIQYSVSGLGMDVGQFMGKEDTLNVDLPFLSQREYALISSRYTKPSVISKPVNWGSGFHRVKGHNFRIDPNLYLFHFGSVDYKMIQDRFLDKDRMATGREGHIKKRAKTIDIITKAKAKTDEKWLSIARDFQTFIRPIYAWNKPTMAKWKLVVKIPDRFKGIV</sequence>
<dbReference type="AlphaFoldDB" id="A0A1W2GZ58"/>
<evidence type="ECO:0000313" key="2">
    <source>
        <dbReference type="Proteomes" id="UP000192333"/>
    </source>
</evidence>
<dbReference type="EMBL" id="LT838813">
    <property type="protein sequence ID" value="SMD41891.1"/>
    <property type="molecule type" value="Genomic_DNA"/>
</dbReference>
<accession>A0A1W2GZ58</accession>
<name>A0A1W2GZ58_9BACT</name>
<proteinExistence type="predicted"/>
<reference evidence="2" key="1">
    <citation type="submission" date="2017-04" db="EMBL/GenBank/DDBJ databases">
        <authorList>
            <person name="Varghese N."/>
            <person name="Submissions S."/>
        </authorList>
    </citation>
    <scope>NUCLEOTIDE SEQUENCE [LARGE SCALE GENOMIC DNA]</scope>
    <source>
        <strain evidence="2">DSM 16537</strain>
    </source>
</reference>
<organism evidence="1 2">
    <name type="scientific">Aquiflexum balticum DSM 16537</name>
    <dbReference type="NCBI Taxonomy" id="758820"/>
    <lineage>
        <taxon>Bacteria</taxon>
        <taxon>Pseudomonadati</taxon>
        <taxon>Bacteroidota</taxon>
        <taxon>Cytophagia</taxon>
        <taxon>Cytophagales</taxon>
        <taxon>Cyclobacteriaceae</taxon>
        <taxon>Aquiflexum</taxon>
    </lineage>
</organism>
<keyword evidence="2" id="KW-1185">Reference proteome</keyword>
<dbReference type="STRING" id="758820.SAMN00777080_0425"/>
<dbReference type="Proteomes" id="UP000192333">
    <property type="component" value="Chromosome I"/>
</dbReference>
<gene>
    <name evidence="1" type="ORF">SAMN00777080_0425</name>
</gene>
<protein>
    <submittedName>
        <fullName evidence="1">Glycosyl transferase family 2</fullName>
    </submittedName>
</protein>
<keyword evidence="1" id="KW-0808">Transferase</keyword>
<dbReference type="RefSeq" id="WP_084118753.1">
    <property type="nucleotide sequence ID" value="NZ_LT838813.1"/>
</dbReference>
<dbReference type="Pfam" id="PF13704">
    <property type="entry name" value="Glyco_tranf_2_4"/>
    <property type="match status" value="1"/>
</dbReference>